<evidence type="ECO:0000313" key="11">
    <source>
        <dbReference type="Proteomes" id="UP001497600"/>
    </source>
</evidence>
<evidence type="ECO:0000256" key="5">
    <source>
        <dbReference type="ARBA" id="ARBA00022989"/>
    </source>
</evidence>
<dbReference type="InterPro" id="IPR009033">
    <property type="entry name" value="Calreticulin/calnexin_P_dom_sf"/>
</dbReference>
<reference evidence="10 11" key="1">
    <citation type="submission" date="2024-01" db="EMBL/GenBank/DDBJ databases">
        <authorList>
            <consortium name="Genoscope - CEA"/>
            <person name="William W."/>
        </authorList>
    </citation>
    <scope>NUCLEOTIDE SEQUENCE [LARGE SCALE GENOMIC DNA]</scope>
    <source>
        <strain evidence="10 11">29B2s-10</strain>
    </source>
</reference>
<evidence type="ECO:0000313" key="10">
    <source>
        <dbReference type="EMBL" id="CAK7913163.1"/>
    </source>
</evidence>
<protein>
    <submittedName>
        <fullName evidence="10">Calnexin homolog</fullName>
    </submittedName>
</protein>
<dbReference type="InterPro" id="IPR018124">
    <property type="entry name" value="Calret/calnex_CS"/>
</dbReference>
<keyword evidence="5 8" id="KW-1133">Transmembrane helix</keyword>
<keyword evidence="6 8" id="KW-0472">Membrane</keyword>
<feature type="transmembrane region" description="Helical" evidence="8">
    <location>
        <begin position="502"/>
        <end position="527"/>
    </location>
</feature>
<proteinExistence type="inferred from homology"/>
<evidence type="ECO:0000256" key="1">
    <source>
        <dbReference type="ARBA" id="ARBA00004389"/>
    </source>
</evidence>
<dbReference type="PRINTS" id="PR00626">
    <property type="entry name" value="CALRETICULIN"/>
</dbReference>
<dbReference type="Gene3D" id="2.10.250.10">
    <property type="entry name" value="Calreticulin/calnexin, P domain"/>
    <property type="match status" value="1"/>
</dbReference>
<dbReference type="SUPFAM" id="SSF49899">
    <property type="entry name" value="Concanavalin A-like lectins/glucanases"/>
    <property type="match status" value="2"/>
</dbReference>
<evidence type="ECO:0000256" key="3">
    <source>
        <dbReference type="ARBA" id="ARBA00022692"/>
    </source>
</evidence>
<evidence type="ECO:0000256" key="7">
    <source>
        <dbReference type="ARBA" id="ARBA00023186"/>
    </source>
</evidence>
<evidence type="ECO:0000256" key="6">
    <source>
        <dbReference type="ARBA" id="ARBA00023136"/>
    </source>
</evidence>
<sequence>MKLSVLVAIAFSICSGSASSLGENTSFIKFDTSRLESSSFLEQFDYNSLEESGWKVSQAKKGDESYVGQWSLESSSVYPGFHDDMGLVMKTPAAHHAISYRLAEPFNNTGRDLVLQYEIKPEKGMNCGGTYIKLLDYPVADESQFNNETPYQIMFGPDKCGASNKVHFIVKRENPNTHVSEEKHMTFPPLSRTGKLTTLYTLILKNTQDYEIRINGKVAKAGNLVSDLGALSPPLNPSKDIIDVTDFQPSDWDDNEFIPDPEVTSPPEGYREKYASTDIDDPNAVKPDDWDESEPEYIPNPAATIPEEWDVEEDGEWEAPLIRNPVCVSQGCGPWIRPRIPNPDYLGPWIRPMIPNPNYMGEWQPRSIPNVHYFEDSRPSDLKLIGGLGFELWSMDNNVFFDNIYLGHSIEEAEIIGNETFVPKSALENASLEKNRPRAKNEPVPPPRSFEDLYNDDSVSTWTQFVAFIKACVLKTILEAVDFYAEFMSNPVPTLMHHPFKFVGYCIAFLFTFTIVFGTLSTVMFIINGPPTFDEVPQTKDETNGDIRSDEKEEKEIIVNRIGNTGSSRFKESTRRRT</sequence>
<evidence type="ECO:0000256" key="2">
    <source>
        <dbReference type="ARBA" id="ARBA00010983"/>
    </source>
</evidence>
<feature type="chain" id="PRO_5044968289" evidence="8">
    <location>
        <begin position="19"/>
        <end position="578"/>
    </location>
</feature>
<evidence type="ECO:0000256" key="8">
    <source>
        <dbReference type="RuleBase" id="RU362126"/>
    </source>
</evidence>
<keyword evidence="3 8" id="KW-0812">Transmembrane</keyword>
<comment type="subcellular location">
    <subcellularLocation>
        <location evidence="1">Endoplasmic reticulum membrane</location>
        <topology evidence="1">Single-pass membrane protein</topology>
    </subcellularLocation>
</comment>
<feature type="signal peptide" evidence="8">
    <location>
        <begin position="1"/>
        <end position="18"/>
    </location>
</feature>
<dbReference type="PANTHER" id="PTHR11073">
    <property type="entry name" value="CALRETICULIN AND CALNEXIN"/>
    <property type="match status" value="1"/>
</dbReference>
<dbReference type="InterPro" id="IPR013320">
    <property type="entry name" value="ConA-like_dom_sf"/>
</dbReference>
<comment type="similarity">
    <text evidence="2 8">Belongs to the calreticulin family.</text>
</comment>
<dbReference type="InterPro" id="IPR001580">
    <property type="entry name" value="Calret/calnex"/>
</dbReference>
<dbReference type="Proteomes" id="UP001497600">
    <property type="component" value="Chromosome F"/>
</dbReference>
<dbReference type="EMBL" id="OZ004258">
    <property type="protein sequence ID" value="CAK7913163.1"/>
    <property type="molecule type" value="Genomic_DNA"/>
</dbReference>
<dbReference type="PROSITE" id="PS00804">
    <property type="entry name" value="CALRETICULIN_2"/>
    <property type="match status" value="1"/>
</dbReference>
<keyword evidence="7 8" id="KW-0143">Chaperone</keyword>
<dbReference type="SUPFAM" id="SSF63887">
    <property type="entry name" value="P-domain of calnexin/calreticulin"/>
    <property type="match status" value="1"/>
</dbReference>
<dbReference type="Pfam" id="PF00262">
    <property type="entry name" value="Calreticulin"/>
    <property type="match status" value="1"/>
</dbReference>
<organism evidence="10 11">
    <name type="scientific">[Candida] anglica</name>
    <dbReference type="NCBI Taxonomy" id="148631"/>
    <lineage>
        <taxon>Eukaryota</taxon>
        <taxon>Fungi</taxon>
        <taxon>Dikarya</taxon>
        <taxon>Ascomycota</taxon>
        <taxon>Saccharomycotina</taxon>
        <taxon>Pichiomycetes</taxon>
        <taxon>Debaryomycetaceae</taxon>
        <taxon>Kurtzmaniella</taxon>
    </lineage>
</organism>
<evidence type="ECO:0000256" key="4">
    <source>
        <dbReference type="ARBA" id="ARBA00022824"/>
    </source>
</evidence>
<feature type="region of interest" description="Disordered" evidence="9">
    <location>
        <begin position="249"/>
        <end position="295"/>
    </location>
</feature>
<keyword evidence="8" id="KW-0732">Signal</keyword>
<dbReference type="Gene3D" id="2.60.120.200">
    <property type="match status" value="1"/>
</dbReference>
<accession>A0ABP0EHV5</accession>
<dbReference type="PANTHER" id="PTHR11073:SF1">
    <property type="entry name" value="CALNEXIN 14D-RELATED"/>
    <property type="match status" value="1"/>
</dbReference>
<gene>
    <name evidence="10" type="primary">CNE1</name>
    <name evidence="10" type="ORF">CAAN4_F10330</name>
</gene>
<keyword evidence="4 8" id="KW-0256">Endoplasmic reticulum</keyword>
<keyword evidence="11" id="KW-1185">Reference proteome</keyword>
<evidence type="ECO:0000256" key="9">
    <source>
        <dbReference type="SAM" id="MobiDB-lite"/>
    </source>
</evidence>
<name>A0ABP0EHV5_9ASCO</name>